<accession>C9SPH4</accession>
<dbReference type="EMBL" id="DS985221">
    <property type="protein sequence ID" value="EEY20689.1"/>
    <property type="molecule type" value="Genomic_DNA"/>
</dbReference>
<gene>
    <name evidence="1" type="ORF">VDBG_06799</name>
</gene>
<dbReference type="AlphaFoldDB" id="C9SPH4"/>
<dbReference type="eggNOG" id="ENOG502SHT4">
    <property type="taxonomic scope" value="Eukaryota"/>
</dbReference>
<dbReference type="OMA" id="DFETHQH"/>
<protein>
    <recommendedName>
        <fullName evidence="3">DUF3669 domain-containing protein</fullName>
    </recommendedName>
</protein>
<evidence type="ECO:0000313" key="1">
    <source>
        <dbReference type="EMBL" id="EEY20689.1"/>
    </source>
</evidence>
<organism evidence="2">
    <name type="scientific">Verticillium alfalfae (strain VaMs.102 / ATCC MYA-4576 / FGSC 10136)</name>
    <name type="common">Verticillium wilt of alfalfa</name>
    <name type="synonym">Verticillium albo-atrum</name>
    <dbReference type="NCBI Taxonomy" id="526221"/>
    <lineage>
        <taxon>Eukaryota</taxon>
        <taxon>Fungi</taxon>
        <taxon>Dikarya</taxon>
        <taxon>Ascomycota</taxon>
        <taxon>Pezizomycotina</taxon>
        <taxon>Sordariomycetes</taxon>
        <taxon>Hypocreomycetidae</taxon>
        <taxon>Glomerellales</taxon>
        <taxon>Plectosphaerellaceae</taxon>
        <taxon>Verticillium</taxon>
    </lineage>
</organism>
<dbReference type="OrthoDB" id="2993351at2759"/>
<proteinExistence type="predicted"/>
<dbReference type="HOGENOM" id="CLU_1476232_0_0_1"/>
<keyword evidence="2" id="KW-1185">Reference proteome</keyword>
<dbReference type="GeneID" id="9537363"/>
<reference evidence="2" key="1">
    <citation type="journal article" date="2011" name="PLoS Pathog.">
        <title>Comparative genomics yields insights into niche adaptation of plant vascular wilt pathogens.</title>
        <authorList>
            <person name="Klosterman S.J."/>
            <person name="Subbarao K.V."/>
            <person name="Kang S."/>
            <person name="Veronese P."/>
            <person name="Gold S.E."/>
            <person name="Thomma B.P.H.J."/>
            <person name="Chen Z."/>
            <person name="Henrissat B."/>
            <person name="Lee Y.-H."/>
            <person name="Park J."/>
            <person name="Garcia-Pedrajas M.D."/>
            <person name="Barbara D.J."/>
            <person name="Anchieta A."/>
            <person name="de Jonge R."/>
            <person name="Santhanam P."/>
            <person name="Maruthachalam K."/>
            <person name="Atallah Z."/>
            <person name="Amyotte S.G."/>
            <person name="Paz Z."/>
            <person name="Inderbitzin P."/>
            <person name="Hayes R.J."/>
            <person name="Heiman D.I."/>
            <person name="Young S."/>
            <person name="Zeng Q."/>
            <person name="Engels R."/>
            <person name="Galagan J."/>
            <person name="Cuomo C.A."/>
            <person name="Dobinson K.F."/>
            <person name="Ma L.-J."/>
        </authorList>
    </citation>
    <scope>NUCLEOTIDE SEQUENCE [LARGE SCALE GENOMIC DNA]</scope>
    <source>
        <strain evidence="2">VaMs.102 / ATCC MYA-4576 / FGSC 10136</strain>
    </source>
</reference>
<dbReference type="PANTHER" id="PTHR40780">
    <property type="entry name" value="DUF3669 DOMAIN-CONTAINING PROTEIN"/>
    <property type="match status" value="1"/>
</dbReference>
<name>C9SPH4_VERA1</name>
<evidence type="ECO:0008006" key="3">
    <source>
        <dbReference type="Google" id="ProtNLM"/>
    </source>
</evidence>
<evidence type="ECO:0000313" key="2">
    <source>
        <dbReference type="Proteomes" id="UP000008698"/>
    </source>
</evidence>
<dbReference type="KEGG" id="val:VDBG_06799"/>
<dbReference type="PANTHER" id="PTHR40780:SF3">
    <property type="entry name" value="DUF3669 DOMAIN-CONTAINING PROTEIN"/>
    <property type="match status" value="1"/>
</dbReference>
<sequence>MNIGVQRRRATFCTNNMDTSIITITGSESTVERIGMGHCGSVWASQSSIALKREDGGPGQSLLDEHGIHQDYTSCDALLSERNPPVQESARRLLVEKYCPEPSRESMLADPKNEDCIIRAYLGRRRFRPRAASRFAAFSLRNYPLHADQMDDLGLDQPIYAAAVMPQALAFMHWRARVDANDV</sequence>
<dbReference type="Proteomes" id="UP000008698">
    <property type="component" value="Unassembled WGS sequence"/>
</dbReference>
<dbReference type="RefSeq" id="XP_003003237.1">
    <property type="nucleotide sequence ID" value="XM_003003191.1"/>
</dbReference>